<evidence type="ECO:0000313" key="3">
    <source>
        <dbReference type="Proteomes" id="UP000011612"/>
    </source>
</evidence>
<keyword evidence="1" id="KW-0812">Transmembrane</keyword>
<feature type="transmembrane region" description="Helical" evidence="1">
    <location>
        <begin position="244"/>
        <end position="264"/>
    </location>
</feature>
<keyword evidence="1" id="KW-1133">Transmembrane helix</keyword>
<sequence>MVGLGVSQSLEPLPDEFDISLPHEARELGRLSLFLVCTTLTIGLAYWLTLRLRGVPVVGPLSAYGVTGLALPTLVYAKYRGLDVSVALPRPTQVGNVAAVVFTPLIAILATSVVTMVAFDTSFAALVGWTYSPQSSLLGILPRATKFSILGRGWYGLLVVVLVELLRSRVGMRSTHAITFTAAAGLYFHSVLRDTSLSLVTAAATWRFYAFAVVLVATFAGGITLGFIYRGAVERSLRVVYRPLYVPVFALGLFLFAAFVTILAEVPGGFEHALWALAFGSAALGYERTDSVWVPLVVMFVFDVGFRLVHFFELAVF</sequence>
<dbReference type="EMBL" id="AOLK01000008">
    <property type="protein sequence ID" value="ELZ88221.1"/>
    <property type="molecule type" value="Genomic_DNA"/>
</dbReference>
<proteinExistence type="predicted"/>
<feature type="transmembrane region" description="Helical" evidence="1">
    <location>
        <begin position="293"/>
        <end position="312"/>
    </location>
</feature>
<protein>
    <submittedName>
        <fullName evidence="2">Uncharacterized protein</fullName>
    </submittedName>
</protein>
<feature type="transmembrane region" description="Helical" evidence="1">
    <location>
        <begin position="31"/>
        <end position="49"/>
    </location>
</feature>
<comment type="caution">
    <text evidence="2">The sequence shown here is derived from an EMBL/GenBank/DDBJ whole genome shotgun (WGS) entry which is preliminary data.</text>
</comment>
<feature type="transmembrane region" description="Helical" evidence="1">
    <location>
        <begin position="97"/>
        <end position="127"/>
    </location>
</feature>
<name>M0HUQ3_HALEO</name>
<keyword evidence="3" id="KW-1185">Reference proteome</keyword>
<feature type="transmembrane region" description="Helical" evidence="1">
    <location>
        <begin position="61"/>
        <end position="77"/>
    </location>
</feature>
<evidence type="ECO:0000313" key="2">
    <source>
        <dbReference type="EMBL" id="ELZ88221.1"/>
    </source>
</evidence>
<dbReference type="PATRIC" id="fig|1230453.4.peg.369"/>
<dbReference type="AlphaFoldDB" id="M0HUQ3"/>
<keyword evidence="1" id="KW-0472">Membrane</keyword>
<organism evidence="2 3">
    <name type="scientific">Haloferax elongans ATCC BAA-1513</name>
    <dbReference type="NCBI Taxonomy" id="1230453"/>
    <lineage>
        <taxon>Archaea</taxon>
        <taxon>Methanobacteriati</taxon>
        <taxon>Methanobacteriota</taxon>
        <taxon>Stenosarchaea group</taxon>
        <taxon>Halobacteria</taxon>
        <taxon>Halobacteriales</taxon>
        <taxon>Haloferacaceae</taxon>
        <taxon>Haloferax</taxon>
    </lineage>
</organism>
<accession>M0HUQ3</accession>
<reference evidence="2 3" key="1">
    <citation type="journal article" date="2014" name="PLoS Genet.">
        <title>Phylogenetically driven sequencing of extremely halophilic archaea reveals strategies for static and dynamic osmo-response.</title>
        <authorList>
            <person name="Becker E.A."/>
            <person name="Seitzer P.M."/>
            <person name="Tritt A."/>
            <person name="Larsen D."/>
            <person name="Krusor M."/>
            <person name="Yao A.I."/>
            <person name="Wu D."/>
            <person name="Madern D."/>
            <person name="Eisen J.A."/>
            <person name="Darling A.E."/>
            <person name="Facciotti M.T."/>
        </authorList>
    </citation>
    <scope>NUCLEOTIDE SEQUENCE [LARGE SCALE GENOMIC DNA]</scope>
    <source>
        <strain evidence="2 3">ATCC BAA-1513</strain>
    </source>
</reference>
<feature type="transmembrane region" description="Helical" evidence="1">
    <location>
        <begin position="208"/>
        <end position="232"/>
    </location>
</feature>
<feature type="transmembrane region" description="Helical" evidence="1">
    <location>
        <begin position="170"/>
        <end position="188"/>
    </location>
</feature>
<feature type="transmembrane region" description="Helical" evidence="1">
    <location>
        <begin position="147"/>
        <end position="163"/>
    </location>
</feature>
<gene>
    <name evidence="2" type="ORF">C453_02087</name>
</gene>
<dbReference type="STRING" id="1230453.C453_02087"/>
<evidence type="ECO:0000256" key="1">
    <source>
        <dbReference type="SAM" id="Phobius"/>
    </source>
</evidence>
<dbReference type="Proteomes" id="UP000011612">
    <property type="component" value="Unassembled WGS sequence"/>
</dbReference>